<dbReference type="InterPro" id="IPR043038">
    <property type="entry name" value="VbhA_sf"/>
</dbReference>
<evidence type="ECO:0008006" key="3">
    <source>
        <dbReference type="Google" id="ProtNLM"/>
    </source>
</evidence>
<name>A0A5S9QUB8_9GAMM</name>
<proteinExistence type="predicted"/>
<organism evidence="1 2">
    <name type="scientific">BD1-7 clade bacterium</name>
    <dbReference type="NCBI Taxonomy" id="2029982"/>
    <lineage>
        <taxon>Bacteria</taxon>
        <taxon>Pseudomonadati</taxon>
        <taxon>Pseudomonadota</taxon>
        <taxon>Gammaproteobacteria</taxon>
        <taxon>Cellvibrionales</taxon>
        <taxon>Spongiibacteraceae</taxon>
        <taxon>BD1-7 clade</taxon>
    </lineage>
</organism>
<dbReference type="AlphaFoldDB" id="A0A5S9QUB8"/>
<dbReference type="Gene3D" id="1.10.8.1050">
    <property type="entry name" value="Antitoxin VbhA-like"/>
    <property type="match status" value="1"/>
</dbReference>
<gene>
    <name evidence="1" type="ORF">OPDIPICF_04855</name>
</gene>
<keyword evidence="2" id="KW-1185">Reference proteome</keyword>
<evidence type="ECO:0000313" key="1">
    <source>
        <dbReference type="EMBL" id="CAA0123350.1"/>
    </source>
</evidence>
<accession>A0A5S9QUB8</accession>
<dbReference type="EMBL" id="CACSIO010000048">
    <property type="protein sequence ID" value="CAA0123350.1"/>
    <property type="molecule type" value="Genomic_DNA"/>
</dbReference>
<evidence type="ECO:0000313" key="2">
    <source>
        <dbReference type="Proteomes" id="UP000441399"/>
    </source>
</evidence>
<dbReference type="Proteomes" id="UP000441399">
    <property type="component" value="Unassembled WGS sequence"/>
</dbReference>
<protein>
    <recommendedName>
        <fullName evidence="3">Antitoxin VbhA domain-containing protein</fullName>
    </recommendedName>
</protein>
<sequence>MKKKDKEQAKPGDPEFQVEQTIGSMNIEGIRVPDDEKEVLKMIAEGKLDADEIADAIARQALEQSSKENKDK</sequence>
<reference evidence="1 2" key="1">
    <citation type="submission" date="2019-11" db="EMBL/GenBank/DDBJ databases">
        <authorList>
            <person name="Holert J."/>
        </authorList>
    </citation>
    <scope>NUCLEOTIDE SEQUENCE [LARGE SCALE GENOMIC DNA]</scope>
    <source>
        <strain evidence="1">SB11_3</strain>
    </source>
</reference>